<feature type="non-terminal residue" evidence="2">
    <location>
        <position position="88"/>
    </location>
</feature>
<evidence type="ECO:0000256" key="1">
    <source>
        <dbReference type="SAM" id="MobiDB-lite"/>
    </source>
</evidence>
<proteinExistence type="predicted"/>
<accession>A0A699ULF5</accession>
<dbReference type="AlphaFoldDB" id="A0A699ULF5"/>
<reference evidence="2" key="1">
    <citation type="journal article" date="2019" name="Sci. Rep.">
        <title>Draft genome of Tanacetum cinerariifolium, the natural source of mosquito coil.</title>
        <authorList>
            <person name="Yamashiro T."/>
            <person name="Shiraishi A."/>
            <person name="Satake H."/>
            <person name="Nakayama K."/>
        </authorList>
    </citation>
    <scope>NUCLEOTIDE SEQUENCE</scope>
</reference>
<dbReference type="EMBL" id="BKCJ011334845">
    <property type="protein sequence ID" value="GFD22146.1"/>
    <property type="molecule type" value="Genomic_DNA"/>
</dbReference>
<evidence type="ECO:0000313" key="2">
    <source>
        <dbReference type="EMBL" id="GFD22146.1"/>
    </source>
</evidence>
<feature type="compositionally biased region" description="Low complexity" evidence="1">
    <location>
        <begin position="21"/>
        <end position="33"/>
    </location>
</feature>
<protein>
    <submittedName>
        <fullName evidence="2">Uncharacterized protein</fullName>
    </submittedName>
</protein>
<sequence length="88" mass="9487">MRVESEELRVRSAETGVDSNESSGEEAGAAVEADTPVEAAVSPARPLTLNSQLLTPNSPKPRVLVVEDQPDLRDYLRQLLAPTCEVLT</sequence>
<gene>
    <name evidence="2" type="ORF">Tci_894115</name>
</gene>
<organism evidence="2">
    <name type="scientific">Tanacetum cinerariifolium</name>
    <name type="common">Dalmatian daisy</name>
    <name type="synonym">Chrysanthemum cinerariifolium</name>
    <dbReference type="NCBI Taxonomy" id="118510"/>
    <lineage>
        <taxon>Eukaryota</taxon>
        <taxon>Viridiplantae</taxon>
        <taxon>Streptophyta</taxon>
        <taxon>Embryophyta</taxon>
        <taxon>Tracheophyta</taxon>
        <taxon>Spermatophyta</taxon>
        <taxon>Magnoliopsida</taxon>
        <taxon>eudicotyledons</taxon>
        <taxon>Gunneridae</taxon>
        <taxon>Pentapetalae</taxon>
        <taxon>asterids</taxon>
        <taxon>campanulids</taxon>
        <taxon>Asterales</taxon>
        <taxon>Asteraceae</taxon>
        <taxon>Asteroideae</taxon>
        <taxon>Anthemideae</taxon>
        <taxon>Anthemidinae</taxon>
        <taxon>Tanacetum</taxon>
    </lineage>
</organism>
<feature type="compositionally biased region" description="Basic and acidic residues" evidence="1">
    <location>
        <begin position="1"/>
        <end position="12"/>
    </location>
</feature>
<comment type="caution">
    <text evidence="2">The sequence shown here is derived from an EMBL/GenBank/DDBJ whole genome shotgun (WGS) entry which is preliminary data.</text>
</comment>
<name>A0A699ULF5_TANCI</name>
<feature type="region of interest" description="Disordered" evidence="1">
    <location>
        <begin position="1"/>
        <end position="36"/>
    </location>
</feature>